<feature type="transmembrane region" description="Helical" evidence="2">
    <location>
        <begin position="289"/>
        <end position="315"/>
    </location>
</feature>
<dbReference type="Proteomes" id="UP000680206">
    <property type="component" value="Unassembled WGS sequence"/>
</dbReference>
<proteinExistence type="predicted"/>
<feature type="compositionally biased region" description="Basic and acidic residues" evidence="1">
    <location>
        <begin position="124"/>
        <end position="145"/>
    </location>
</feature>
<protein>
    <submittedName>
        <fullName evidence="3">Uncharacterized protein</fullName>
    </submittedName>
</protein>
<reference evidence="3 4" key="1">
    <citation type="submission" date="2021-03" db="EMBL/GenBank/DDBJ databases">
        <title>Actinomadura violae sp. nov., isolated from lichen in Thailand.</title>
        <authorList>
            <person name="Kanchanasin P."/>
            <person name="Saeng-In P."/>
            <person name="Phongsopitanun W."/>
            <person name="Yuki M."/>
            <person name="Kudo T."/>
            <person name="Ohkuma M."/>
            <person name="Tanasupawat S."/>
        </authorList>
    </citation>
    <scope>NUCLEOTIDE SEQUENCE [LARGE SCALE GENOMIC DNA]</scope>
    <source>
        <strain evidence="3 4">LCR2-06</strain>
    </source>
</reference>
<feature type="compositionally biased region" description="Low complexity" evidence="1">
    <location>
        <begin position="112"/>
        <end position="122"/>
    </location>
</feature>
<keyword evidence="2" id="KW-0472">Membrane</keyword>
<sequence>MTFRGGRQRGAREEAARFETRLTAFGELLAAHPFSADRPDATHEMAVEYARALDAYEAAKRAAARDLALAGRELAAGLTALNRLNAHLVGTATPEAPAPAVAKPEARRPEPQVEAEAEAAPVKGPHEVRGPDVPRPRAPGDRARPRLRDRYTSGQLAKRTGVTVAAVYLLVLAVLGSWWLALVGLMALMMGGGLALFGGLLGWTSVTQIVGAVRGGLVSAEYVRTTKKVSYALREAPYQHFYLYVGADGEKVTYQRDALSPSLAALPTRRLWLVKGGGRTGMETHLSGLLVPPLMFLLLAFGVPLFLFGTVAVLYACPGLLIRALAG</sequence>
<evidence type="ECO:0000313" key="4">
    <source>
        <dbReference type="Proteomes" id="UP000680206"/>
    </source>
</evidence>
<organism evidence="3 4">
    <name type="scientific">Actinomadura violacea</name>
    <dbReference type="NCBI Taxonomy" id="2819934"/>
    <lineage>
        <taxon>Bacteria</taxon>
        <taxon>Bacillati</taxon>
        <taxon>Actinomycetota</taxon>
        <taxon>Actinomycetes</taxon>
        <taxon>Streptosporangiales</taxon>
        <taxon>Thermomonosporaceae</taxon>
        <taxon>Actinomadura</taxon>
    </lineage>
</organism>
<feature type="transmembrane region" description="Helical" evidence="2">
    <location>
        <begin position="156"/>
        <end position="179"/>
    </location>
</feature>
<keyword evidence="2" id="KW-1133">Transmembrane helix</keyword>
<dbReference type="EMBL" id="JAGEPF010000027">
    <property type="protein sequence ID" value="MBO2463456.1"/>
    <property type="molecule type" value="Genomic_DNA"/>
</dbReference>
<evidence type="ECO:0000256" key="1">
    <source>
        <dbReference type="SAM" id="MobiDB-lite"/>
    </source>
</evidence>
<feature type="region of interest" description="Disordered" evidence="1">
    <location>
        <begin position="95"/>
        <end position="145"/>
    </location>
</feature>
<gene>
    <name evidence="3" type="ORF">J4709_38395</name>
</gene>
<name>A0ABS3S365_9ACTN</name>
<comment type="caution">
    <text evidence="3">The sequence shown here is derived from an EMBL/GenBank/DDBJ whole genome shotgun (WGS) entry which is preliminary data.</text>
</comment>
<evidence type="ECO:0000256" key="2">
    <source>
        <dbReference type="SAM" id="Phobius"/>
    </source>
</evidence>
<accession>A0ABS3S365</accession>
<dbReference type="RefSeq" id="WP_208248712.1">
    <property type="nucleotide sequence ID" value="NZ_JAGEPF010000027.1"/>
</dbReference>
<evidence type="ECO:0000313" key="3">
    <source>
        <dbReference type="EMBL" id="MBO2463456.1"/>
    </source>
</evidence>
<keyword evidence="4" id="KW-1185">Reference proteome</keyword>
<keyword evidence="2" id="KW-0812">Transmembrane</keyword>